<reference evidence="1 2" key="1">
    <citation type="submission" date="2016-02" db="EMBL/GenBank/DDBJ databases">
        <authorList>
            <person name="Wen L."/>
            <person name="He K."/>
            <person name="Yang H."/>
        </authorList>
    </citation>
    <scope>NUCLEOTIDE SEQUENCE [LARGE SCALE GENOMIC DNA]</scope>
    <source>
        <strain evidence="1 2">DSM 22607</strain>
    </source>
</reference>
<comment type="caution">
    <text evidence="1">The sequence shown here is derived from an EMBL/GenBank/DDBJ whole genome shotgun (WGS) entry which is preliminary data.</text>
</comment>
<accession>A0A136Q478</accession>
<protein>
    <submittedName>
        <fullName evidence="1">Uncharacterized protein</fullName>
    </submittedName>
</protein>
<dbReference type="Proteomes" id="UP000070366">
    <property type="component" value="Unassembled WGS sequence"/>
</dbReference>
<keyword evidence="2" id="KW-1185">Reference proteome</keyword>
<name>A0A136Q478_9FIRM</name>
<evidence type="ECO:0000313" key="1">
    <source>
        <dbReference type="EMBL" id="KXK65336.1"/>
    </source>
</evidence>
<dbReference type="AlphaFoldDB" id="A0A136Q478"/>
<organism evidence="1 2">
    <name type="scientific">Christensenella minuta</name>
    <dbReference type="NCBI Taxonomy" id="626937"/>
    <lineage>
        <taxon>Bacteria</taxon>
        <taxon>Bacillati</taxon>
        <taxon>Bacillota</taxon>
        <taxon>Clostridia</taxon>
        <taxon>Christensenellales</taxon>
        <taxon>Christensenellaceae</taxon>
        <taxon>Christensenella</taxon>
    </lineage>
</organism>
<dbReference type="STRING" id="626937.HMPREF3293_01926"/>
<evidence type="ECO:0000313" key="2">
    <source>
        <dbReference type="Proteomes" id="UP000070366"/>
    </source>
</evidence>
<sequence>MSVVDRNTDHLAGNRISKVLIRRAPVRFLVLRKTRLKNKKTVYIRREICYNI</sequence>
<dbReference type="EMBL" id="LSZW01000062">
    <property type="protein sequence ID" value="KXK65336.1"/>
    <property type="molecule type" value="Genomic_DNA"/>
</dbReference>
<proteinExistence type="predicted"/>
<gene>
    <name evidence="1" type="ORF">HMPREF3293_01926</name>
</gene>